<dbReference type="PANTHER" id="PTHR42760">
    <property type="entry name" value="SHORT-CHAIN DEHYDROGENASES/REDUCTASES FAMILY MEMBER"/>
    <property type="match status" value="1"/>
</dbReference>
<sequence>MTSASQAGPLAGRTALVTGGSRGVGRAVALRLARDGAAVAVNYRRDAAAADEVVEQIVAAGGRAAAYRASIDDESAVAEMVTAIRADLGPVDLIVSNAGSASRGRDVASTPQADFLQLMHVHAFGPIALIQQVLPDMRKAASGAVGRGDIVMISSNTTTSAPPNSAPYTMAKAAMETCVRTIAREERRYGIHANIVAPGLIATEMGKRLVSASRGADIGDLDADSPFGRVCRPEDVAGTVAFLVLPDSGYVTGQRLVVDGGGPNPTIF</sequence>
<dbReference type="EMBL" id="JAVDWW010000017">
    <property type="protein sequence ID" value="MDR7173018.1"/>
    <property type="molecule type" value="Genomic_DNA"/>
</dbReference>
<keyword evidence="2" id="KW-0560">Oxidoreductase</keyword>
<dbReference type="RefSeq" id="WP_310408483.1">
    <property type="nucleotide sequence ID" value="NZ_JAVDWW010000017.1"/>
</dbReference>
<dbReference type="Gene3D" id="3.40.50.720">
    <property type="entry name" value="NAD(P)-binding Rossmann-like Domain"/>
    <property type="match status" value="1"/>
</dbReference>
<dbReference type="InterPro" id="IPR002347">
    <property type="entry name" value="SDR_fam"/>
</dbReference>
<dbReference type="CDD" id="cd05233">
    <property type="entry name" value="SDR_c"/>
    <property type="match status" value="1"/>
</dbReference>
<reference evidence="3 4" key="1">
    <citation type="submission" date="2023-07" db="EMBL/GenBank/DDBJ databases">
        <title>Sorghum-associated microbial communities from plants grown in Nebraska, USA.</title>
        <authorList>
            <person name="Schachtman D."/>
        </authorList>
    </citation>
    <scope>NUCLEOTIDE SEQUENCE [LARGE SCALE GENOMIC DNA]</scope>
    <source>
        <strain evidence="3 4">4272</strain>
    </source>
</reference>
<dbReference type="SUPFAM" id="SSF51735">
    <property type="entry name" value="NAD(P)-binding Rossmann-fold domains"/>
    <property type="match status" value="1"/>
</dbReference>
<dbReference type="Proteomes" id="UP001251217">
    <property type="component" value="Unassembled WGS sequence"/>
</dbReference>
<dbReference type="InterPro" id="IPR036291">
    <property type="entry name" value="NAD(P)-bd_dom_sf"/>
</dbReference>
<dbReference type="PANTHER" id="PTHR42760:SF133">
    <property type="entry name" value="3-OXOACYL-[ACYL-CARRIER-PROTEIN] REDUCTASE"/>
    <property type="match status" value="1"/>
</dbReference>
<accession>A0ABU1XR52</accession>
<evidence type="ECO:0000256" key="1">
    <source>
        <dbReference type="ARBA" id="ARBA00006484"/>
    </source>
</evidence>
<protein>
    <submittedName>
        <fullName evidence="3">NAD(P)-dependent dehydrogenase (Short-subunit alcohol dehydrogenase family)</fullName>
    </submittedName>
</protein>
<dbReference type="Pfam" id="PF13561">
    <property type="entry name" value="adh_short_C2"/>
    <property type="match status" value="1"/>
</dbReference>
<evidence type="ECO:0000313" key="4">
    <source>
        <dbReference type="Proteomes" id="UP001251217"/>
    </source>
</evidence>
<evidence type="ECO:0000256" key="2">
    <source>
        <dbReference type="ARBA" id="ARBA00023002"/>
    </source>
</evidence>
<comment type="similarity">
    <text evidence="1">Belongs to the short-chain dehydrogenases/reductases (SDR) family.</text>
</comment>
<keyword evidence="4" id="KW-1185">Reference proteome</keyword>
<organism evidence="3 4">
    <name type="scientific">Nocardia kruczakiae</name>
    <dbReference type="NCBI Taxonomy" id="261477"/>
    <lineage>
        <taxon>Bacteria</taxon>
        <taxon>Bacillati</taxon>
        <taxon>Actinomycetota</taxon>
        <taxon>Actinomycetes</taxon>
        <taxon>Mycobacteriales</taxon>
        <taxon>Nocardiaceae</taxon>
        <taxon>Nocardia</taxon>
    </lineage>
</organism>
<gene>
    <name evidence="3" type="ORF">J2W56_006784</name>
</gene>
<comment type="caution">
    <text evidence="3">The sequence shown here is derived from an EMBL/GenBank/DDBJ whole genome shotgun (WGS) entry which is preliminary data.</text>
</comment>
<evidence type="ECO:0000313" key="3">
    <source>
        <dbReference type="EMBL" id="MDR7173018.1"/>
    </source>
</evidence>
<name>A0ABU1XR52_9NOCA</name>
<proteinExistence type="inferred from homology"/>
<dbReference type="PRINTS" id="PR00081">
    <property type="entry name" value="GDHRDH"/>
</dbReference>